<evidence type="ECO:0000313" key="2">
    <source>
        <dbReference type="WBParaSite" id="SVE_1542000.1"/>
    </source>
</evidence>
<dbReference type="Proteomes" id="UP000035680">
    <property type="component" value="Unassembled WGS sequence"/>
</dbReference>
<protein>
    <submittedName>
        <fullName evidence="2">Ovule protein</fullName>
    </submittedName>
</protein>
<name>A0A0K0FTF7_STRVS</name>
<organism evidence="1 2">
    <name type="scientific">Strongyloides venezuelensis</name>
    <name type="common">Threadworm</name>
    <dbReference type="NCBI Taxonomy" id="75913"/>
    <lineage>
        <taxon>Eukaryota</taxon>
        <taxon>Metazoa</taxon>
        <taxon>Ecdysozoa</taxon>
        <taxon>Nematoda</taxon>
        <taxon>Chromadorea</taxon>
        <taxon>Rhabditida</taxon>
        <taxon>Tylenchina</taxon>
        <taxon>Panagrolaimomorpha</taxon>
        <taxon>Strongyloidoidea</taxon>
        <taxon>Strongyloididae</taxon>
        <taxon>Strongyloides</taxon>
    </lineage>
</organism>
<proteinExistence type="predicted"/>
<reference evidence="2" key="2">
    <citation type="submission" date="2015-08" db="UniProtKB">
        <authorList>
            <consortium name="WormBaseParasite"/>
        </authorList>
    </citation>
    <scope>IDENTIFICATION</scope>
</reference>
<accession>A0A0K0FTF7</accession>
<sequence>MNIGEVKLQESREEYTLYIIDGSRNSSGCFTFNFFKSLITYVLTWWCDLISGVARSAATCYPADTCLFVHTILSKYLAYEEAC</sequence>
<dbReference type="WBParaSite" id="SVE_1542000.1">
    <property type="protein sequence ID" value="SVE_1542000.1"/>
    <property type="gene ID" value="SVE_1542000"/>
</dbReference>
<dbReference type="AlphaFoldDB" id="A0A0K0FTF7"/>
<evidence type="ECO:0000313" key="1">
    <source>
        <dbReference type="Proteomes" id="UP000035680"/>
    </source>
</evidence>
<reference evidence="1" key="1">
    <citation type="submission" date="2014-07" db="EMBL/GenBank/DDBJ databases">
        <authorList>
            <person name="Martin A.A"/>
            <person name="De Silva N."/>
        </authorList>
    </citation>
    <scope>NUCLEOTIDE SEQUENCE</scope>
</reference>
<keyword evidence="1" id="KW-1185">Reference proteome</keyword>